<proteinExistence type="inferred from homology"/>
<protein>
    <submittedName>
        <fullName evidence="9">AI-2E family transporter</fullName>
    </submittedName>
</protein>
<evidence type="ECO:0000256" key="4">
    <source>
        <dbReference type="ARBA" id="ARBA00022475"/>
    </source>
</evidence>
<organism evidence="9 10">
    <name type="scientific">Brevibacterium rongguiense</name>
    <dbReference type="NCBI Taxonomy" id="2695267"/>
    <lineage>
        <taxon>Bacteria</taxon>
        <taxon>Bacillati</taxon>
        <taxon>Actinomycetota</taxon>
        <taxon>Actinomycetes</taxon>
        <taxon>Micrococcales</taxon>
        <taxon>Brevibacteriaceae</taxon>
        <taxon>Brevibacterium</taxon>
    </lineage>
</organism>
<evidence type="ECO:0000256" key="7">
    <source>
        <dbReference type="ARBA" id="ARBA00023136"/>
    </source>
</evidence>
<dbReference type="PANTHER" id="PTHR21716:SF53">
    <property type="entry name" value="PERMEASE PERM-RELATED"/>
    <property type="match status" value="1"/>
</dbReference>
<reference evidence="9 10" key="1">
    <citation type="submission" date="2020-01" db="EMBL/GenBank/DDBJ databases">
        <authorList>
            <person name="Deng T."/>
        </authorList>
    </citation>
    <scope>NUCLEOTIDE SEQUENCE [LARGE SCALE GENOMIC DNA]</scope>
    <source>
        <strain evidence="9 10">5221</strain>
    </source>
</reference>
<keyword evidence="7 8" id="KW-0472">Membrane</keyword>
<evidence type="ECO:0000256" key="2">
    <source>
        <dbReference type="ARBA" id="ARBA00009773"/>
    </source>
</evidence>
<dbReference type="AlphaFoldDB" id="A0A6N9H591"/>
<evidence type="ECO:0000313" key="10">
    <source>
        <dbReference type="Proteomes" id="UP000469215"/>
    </source>
</evidence>
<feature type="transmembrane region" description="Helical" evidence="8">
    <location>
        <begin position="251"/>
        <end position="275"/>
    </location>
</feature>
<evidence type="ECO:0000256" key="8">
    <source>
        <dbReference type="SAM" id="Phobius"/>
    </source>
</evidence>
<keyword evidence="10" id="KW-1185">Reference proteome</keyword>
<keyword evidence="4" id="KW-1003">Cell membrane</keyword>
<gene>
    <name evidence="9" type="ORF">GSY69_04245</name>
</gene>
<feature type="transmembrane region" description="Helical" evidence="8">
    <location>
        <begin position="133"/>
        <end position="166"/>
    </location>
</feature>
<evidence type="ECO:0000256" key="6">
    <source>
        <dbReference type="ARBA" id="ARBA00022989"/>
    </source>
</evidence>
<evidence type="ECO:0000313" key="9">
    <source>
        <dbReference type="EMBL" id="MYM19200.1"/>
    </source>
</evidence>
<feature type="transmembrane region" description="Helical" evidence="8">
    <location>
        <begin position="312"/>
        <end position="333"/>
    </location>
</feature>
<comment type="subcellular location">
    <subcellularLocation>
        <location evidence="1">Cell membrane</location>
        <topology evidence="1">Multi-pass membrane protein</topology>
    </subcellularLocation>
</comment>
<dbReference type="GO" id="GO:0005886">
    <property type="term" value="C:plasma membrane"/>
    <property type="evidence" value="ECO:0007669"/>
    <property type="project" value="UniProtKB-SubCell"/>
</dbReference>
<comment type="caution">
    <text evidence="9">The sequence shown here is derived from an EMBL/GenBank/DDBJ whole genome shotgun (WGS) entry which is preliminary data.</text>
</comment>
<dbReference type="GO" id="GO:0055085">
    <property type="term" value="P:transmembrane transport"/>
    <property type="evidence" value="ECO:0007669"/>
    <property type="project" value="TreeGrafter"/>
</dbReference>
<evidence type="ECO:0000256" key="3">
    <source>
        <dbReference type="ARBA" id="ARBA00022448"/>
    </source>
</evidence>
<evidence type="ECO:0000256" key="5">
    <source>
        <dbReference type="ARBA" id="ARBA00022692"/>
    </source>
</evidence>
<comment type="similarity">
    <text evidence="2">Belongs to the autoinducer-2 exporter (AI-2E) (TC 2.A.86) family.</text>
</comment>
<feature type="transmembrane region" description="Helical" evidence="8">
    <location>
        <begin position="206"/>
        <end position="239"/>
    </location>
</feature>
<dbReference type="Pfam" id="PF01594">
    <property type="entry name" value="AI-2E_transport"/>
    <property type="match status" value="1"/>
</dbReference>
<keyword evidence="3" id="KW-0813">Transport</keyword>
<evidence type="ECO:0000256" key="1">
    <source>
        <dbReference type="ARBA" id="ARBA00004651"/>
    </source>
</evidence>
<name>A0A6N9H591_9MICO</name>
<feature type="transmembrane region" description="Helical" evidence="8">
    <location>
        <begin position="54"/>
        <end position="76"/>
    </location>
</feature>
<accession>A0A6N9H591</accession>
<dbReference type="EMBL" id="WWEQ01000012">
    <property type="protein sequence ID" value="MYM19200.1"/>
    <property type="molecule type" value="Genomic_DNA"/>
</dbReference>
<dbReference type="Proteomes" id="UP000469215">
    <property type="component" value="Unassembled WGS sequence"/>
</dbReference>
<dbReference type="InterPro" id="IPR002549">
    <property type="entry name" value="AI-2E-like"/>
</dbReference>
<sequence>MAFVGTLGVGLGLMVINGLSTIASVITYVGVALFLALGLDPVIQFLAKRHIRRGLATVLTLVVMVLAVTGVFLLIVPPVVAQIQAFIGNLPVLINELANREWVKDLEAQFAGSLDLNALVSQGSQWASDPKNILSLGGGVVAVGAGIANFTAGLIIVVILTIYFTATLPSIKRGLYLLVPRSRRAFTESVTEEVTRSVGRYVFGQVLLAAINGLLSSIFLTIIGSPLPALLAFIAFLGSLIPLVGTLSGSIVIVASCLFVSPSMAIIAGIYYLIYMQIEAYILSPRIMNQAVNVPGSIVIIAAAAGGGLGGVLGAIVAVPLAASLLIIVRRVVIPHQHKR</sequence>
<dbReference type="PANTHER" id="PTHR21716">
    <property type="entry name" value="TRANSMEMBRANE PROTEIN"/>
    <property type="match status" value="1"/>
</dbReference>
<keyword evidence="5 8" id="KW-0812">Transmembrane</keyword>
<keyword evidence="6 8" id="KW-1133">Transmembrane helix</keyword>